<comment type="similarity">
    <text evidence="1 8">Belongs to the SOS response-associated peptidase family.</text>
</comment>
<organism evidence="9 10">
    <name type="scientific">Paenibacillus athensensis</name>
    <dbReference type="NCBI Taxonomy" id="1967502"/>
    <lineage>
        <taxon>Bacteria</taxon>
        <taxon>Bacillati</taxon>
        <taxon>Bacillota</taxon>
        <taxon>Bacilli</taxon>
        <taxon>Bacillales</taxon>
        <taxon>Paenibacillaceae</taxon>
        <taxon>Paenibacillus</taxon>
    </lineage>
</organism>
<name>A0A4Y8PX16_9BACL</name>
<keyword evidence="7" id="KW-0456">Lyase</keyword>
<keyword evidence="2 8" id="KW-0645">Protease</keyword>
<accession>A0A4Y8PX16</accession>
<dbReference type="AlphaFoldDB" id="A0A4Y8PX16"/>
<dbReference type="GO" id="GO:0106300">
    <property type="term" value="P:protein-DNA covalent cross-linking repair"/>
    <property type="evidence" value="ECO:0007669"/>
    <property type="project" value="InterPro"/>
</dbReference>
<keyword evidence="3" id="KW-0227">DNA damage</keyword>
<protein>
    <recommendedName>
        <fullName evidence="8">Abasic site processing protein</fullName>
        <ecNumber evidence="8">3.4.-.-</ecNumber>
    </recommendedName>
</protein>
<keyword evidence="10" id="KW-1185">Reference proteome</keyword>
<dbReference type="InterPro" id="IPR003738">
    <property type="entry name" value="SRAP"/>
</dbReference>
<reference evidence="9 10" key="1">
    <citation type="submission" date="2017-03" db="EMBL/GenBank/DDBJ databases">
        <title>Isolation of Levoglucosan Utilizing Bacteria.</title>
        <authorList>
            <person name="Arya A.S."/>
        </authorList>
    </citation>
    <scope>NUCLEOTIDE SEQUENCE [LARGE SCALE GENOMIC DNA]</scope>
    <source>
        <strain evidence="9 10">MEC069</strain>
    </source>
</reference>
<evidence type="ECO:0000256" key="8">
    <source>
        <dbReference type="RuleBase" id="RU364100"/>
    </source>
</evidence>
<dbReference type="InterPro" id="IPR036590">
    <property type="entry name" value="SRAP-like"/>
</dbReference>
<dbReference type="Pfam" id="PF02586">
    <property type="entry name" value="SRAP"/>
    <property type="match status" value="1"/>
</dbReference>
<dbReference type="RefSeq" id="WP_134754889.1">
    <property type="nucleotide sequence ID" value="NZ_MYFO02000001.1"/>
</dbReference>
<evidence type="ECO:0000256" key="2">
    <source>
        <dbReference type="ARBA" id="ARBA00022670"/>
    </source>
</evidence>
<gene>
    <name evidence="9" type="ORF">B5M42_16865</name>
</gene>
<dbReference type="GO" id="GO:0008233">
    <property type="term" value="F:peptidase activity"/>
    <property type="evidence" value="ECO:0007669"/>
    <property type="project" value="UniProtKB-KW"/>
</dbReference>
<evidence type="ECO:0000256" key="7">
    <source>
        <dbReference type="ARBA" id="ARBA00023239"/>
    </source>
</evidence>
<evidence type="ECO:0000256" key="5">
    <source>
        <dbReference type="ARBA" id="ARBA00023124"/>
    </source>
</evidence>
<keyword evidence="6" id="KW-0238">DNA-binding</keyword>
<evidence type="ECO:0000256" key="3">
    <source>
        <dbReference type="ARBA" id="ARBA00022763"/>
    </source>
</evidence>
<dbReference type="Proteomes" id="UP000298246">
    <property type="component" value="Unassembled WGS sequence"/>
</dbReference>
<evidence type="ECO:0000313" key="10">
    <source>
        <dbReference type="Proteomes" id="UP000298246"/>
    </source>
</evidence>
<evidence type="ECO:0000256" key="4">
    <source>
        <dbReference type="ARBA" id="ARBA00022801"/>
    </source>
</evidence>
<evidence type="ECO:0000256" key="1">
    <source>
        <dbReference type="ARBA" id="ARBA00008136"/>
    </source>
</evidence>
<keyword evidence="5" id="KW-0190">Covalent protein-DNA linkage</keyword>
<dbReference type="EMBL" id="MYFO01000024">
    <property type="protein sequence ID" value="TFE85649.1"/>
    <property type="molecule type" value="Genomic_DNA"/>
</dbReference>
<dbReference type="PANTHER" id="PTHR13604">
    <property type="entry name" value="DC12-RELATED"/>
    <property type="match status" value="1"/>
</dbReference>
<proteinExistence type="inferred from homology"/>
<dbReference type="OrthoDB" id="9782620at2"/>
<evidence type="ECO:0000256" key="6">
    <source>
        <dbReference type="ARBA" id="ARBA00023125"/>
    </source>
</evidence>
<keyword evidence="4 8" id="KW-0378">Hydrolase</keyword>
<evidence type="ECO:0000313" key="9">
    <source>
        <dbReference type="EMBL" id="TFE85649.1"/>
    </source>
</evidence>
<dbReference type="EC" id="3.4.-.-" evidence="8"/>
<sequence length="226" mass="25460">MCGRYTIGVPLEELMLRYHIDVTGIRFFAPRYNVAPGQLVPAVLHDGSRYRLGELRWGLIPEWAEDEKIAYRTLNARAETIADKPAFRGPFRRKRCVLPADSFYEWKATGRSKQPMRLMLKSGELFGMAGLYDTWVSPDGTKVSTCTVITTTPNELVADIHDRMPVILRPEDEALWLDRSVSAPGELSGLLRPYPAAEMKAYPVSARVGNARHDDPACAEEIRLLL</sequence>
<comment type="caution">
    <text evidence="9">The sequence shown here is derived from an EMBL/GenBank/DDBJ whole genome shotgun (WGS) entry which is preliminary data.</text>
</comment>
<dbReference type="PANTHER" id="PTHR13604:SF0">
    <property type="entry name" value="ABASIC SITE PROCESSING PROTEIN HMCES"/>
    <property type="match status" value="1"/>
</dbReference>
<dbReference type="GO" id="GO:0006508">
    <property type="term" value="P:proteolysis"/>
    <property type="evidence" value="ECO:0007669"/>
    <property type="project" value="UniProtKB-KW"/>
</dbReference>
<dbReference type="GO" id="GO:0016829">
    <property type="term" value="F:lyase activity"/>
    <property type="evidence" value="ECO:0007669"/>
    <property type="project" value="UniProtKB-KW"/>
</dbReference>
<dbReference type="Gene3D" id="3.90.1680.10">
    <property type="entry name" value="SOS response associated peptidase-like"/>
    <property type="match status" value="1"/>
</dbReference>
<dbReference type="SUPFAM" id="SSF143081">
    <property type="entry name" value="BB1717-like"/>
    <property type="match status" value="1"/>
</dbReference>
<dbReference type="GO" id="GO:0003697">
    <property type="term" value="F:single-stranded DNA binding"/>
    <property type="evidence" value="ECO:0007669"/>
    <property type="project" value="InterPro"/>
</dbReference>